<proteinExistence type="predicted"/>
<evidence type="ECO:0000313" key="1">
    <source>
        <dbReference type="EnsemblMetazoa" id="AATE011367-PA.1"/>
    </source>
</evidence>
<sequence length="104" mass="11041">MTKRDIFVLHGCFMSTCFLNGLLRRTGEGVTNRPGLLTAITIIIVLVVAPAKGARQMATDGRQLPVNNGELVSPMPAAHLARQADVARCTVHLISLGAHARSGP</sequence>
<dbReference type="VEuPathDB" id="VectorBase:AATE011367"/>
<dbReference type="AlphaFoldDB" id="A0A182J4U0"/>
<reference evidence="1" key="1">
    <citation type="submission" date="2022-08" db="UniProtKB">
        <authorList>
            <consortium name="EnsemblMetazoa"/>
        </authorList>
    </citation>
    <scope>IDENTIFICATION</scope>
    <source>
        <strain evidence="1">EBRO</strain>
    </source>
</reference>
<dbReference type="EnsemblMetazoa" id="AATE011367-RA">
    <property type="protein sequence ID" value="AATE011367-PA.1"/>
    <property type="gene ID" value="AATE011367"/>
</dbReference>
<accession>A0A182J4U0</accession>
<organism evidence="1">
    <name type="scientific">Anopheles atroparvus</name>
    <name type="common">European mosquito</name>
    <dbReference type="NCBI Taxonomy" id="41427"/>
    <lineage>
        <taxon>Eukaryota</taxon>
        <taxon>Metazoa</taxon>
        <taxon>Ecdysozoa</taxon>
        <taxon>Arthropoda</taxon>
        <taxon>Hexapoda</taxon>
        <taxon>Insecta</taxon>
        <taxon>Pterygota</taxon>
        <taxon>Neoptera</taxon>
        <taxon>Endopterygota</taxon>
        <taxon>Diptera</taxon>
        <taxon>Nematocera</taxon>
        <taxon>Culicoidea</taxon>
        <taxon>Culicidae</taxon>
        <taxon>Anophelinae</taxon>
        <taxon>Anopheles</taxon>
    </lineage>
</organism>
<protein>
    <submittedName>
        <fullName evidence="1">Uncharacterized protein</fullName>
    </submittedName>
</protein>
<name>A0A182J4U0_ANOAO</name>